<dbReference type="GO" id="GO:0000287">
    <property type="term" value="F:magnesium ion binding"/>
    <property type="evidence" value="ECO:0007669"/>
    <property type="project" value="TreeGrafter"/>
</dbReference>
<dbReference type="AlphaFoldDB" id="A0A5N5WTE2"/>
<evidence type="ECO:0000256" key="2">
    <source>
        <dbReference type="SAM" id="MobiDB-lite"/>
    </source>
</evidence>
<feature type="transmembrane region" description="Helical" evidence="3">
    <location>
        <begin position="493"/>
        <end position="513"/>
    </location>
</feature>
<proteinExistence type="predicted"/>
<evidence type="ECO:0008006" key="6">
    <source>
        <dbReference type="Google" id="ProtNLM"/>
    </source>
</evidence>
<name>A0A5N5WTE2_9EURO</name>
<evidence type="ECO:0000313" key="4">
    <source>
        <dbReference type="EMBL" id="KAB8070440.1"/>
    </source>
</evidence>
<keyword evidence="5" id="KW-1185">Reference proteome</keyword>
<dbReference type="PANTHER" id="PTHR46494:SF1">
    <property type="entry name" value="CORA FAMILY METAL ION TRANSPORTER (EUROFUNG)"/>
    <property type="match status" value="1"/>
</dbReference>
<gene>
    <name evidence="4" type="ORF">BDV29DRAFT_180895</name>
</gene>
<protein>
    <recommendedName>
        <fullName evidence="6">ADP-ribosylation factor</fullName>
    </recommendedName>
</protein>
<dbReference type="EMBL" id="ML732302">
    <property type="protein sequence ID" value="KAB8070440.1"/>
    <property type="molecule type" value="Genomic_DNA"/>
</dbReference>
<evidence type="ECO:0000256" key="3">
    <source>
        <dbReference type="SAM" id="Phobius"/>
    </source>
</evidence>
<feature type="region of interest" description="Disordered" evidence="2">
    <location>
        <begin position="126"/>
        <end position="151"/>
    </location>
</feature>
<keyword evidence="3" id="KW-0812">Transmembrane</keyword>
<sequence length="592" mass="67375">MSEIPPMRSFQTPQEYYSSFSKISNFQRKFNDIDDESQFRTYLSYLQDAQTRNFVLDFGNECAWCAVNLDQEDVALLLRSTKQRFFGTRWINIWAPEQQKDLIKTITSYYGVSERLQGMMCTDPVERPSKPTAPPMDSSHTRGVDRPPRVPRMDLEEAHGLRDLSDPDEMQAAASFRGLTFAHVTNQIWHFCSVDYGPRYTCIGYNSLYVVPSVETPNGQGLPDGRRLWSWLILCDDGTVISMQENPYPGLSGPSESDLKAVLGIVRRNVQLIFSGVSRQHASLSENDSLVTIRVRPSRGGGPDQASIKQEDGPSLVFYYIFDDWVSSYALVAKREHKYGVLLDRLREKMLSKPIVGLVNELHWLGRRLAVLKRLYQSYELIMMRILQRQRLLRDEAKSNRPPLPVGHMIGETDVMDLRQTTLQSSTSFPINPDIPVGVQLSSPAVARFERLLDRIKLYCLSEIDTCLTEKESLTFLNFNLIALKDSQAVEKLTRITVLLAKVTILFLPVSLMTGYFSTELANVKGVYTVSQYWVAFGVITFLSIVLLSLFGYLSDTVEGKTIYQSLSRTFVRSSKDKIAHRKDEPGHPNPR</sequence>
<comment type="subcellular location">
    <subcellularLocation>
        <location evidence="1">Cell membrane</location>
        <topology evidence="1">Multi-pass membrane protein</topology>
    </subcellularLocation>
</comment>
<dbReference type="GO" id="GO:0015087">
    <property type="term" value="F:cobalt ion transmembrane transporter activity"/>
    <property type="evidence" value="ECO:0007669"/>
    <property type="project" value="TreeGrafter"/>
</dbReference>
<organism evidence="4 5">
    <name type="scientific">Aspergillus leporis</name>
    <dbReference type="NCBI Taxonomy" id="41062"/>
    <lineage>
        <taxon>Eukaryota</taxon>
        <taxon>Fungi</taxon>
        <taxon>Dikarya</taxon>
        <taxon>Ascomycota</taxon>
        <taxon>Pezizomycotina</taxon>
        <taxon>Eurotiomycetes</taxon>
        <taxon>Eurotiomycetidae</taxon>
        <taxon>Eurotiales</taxon>
        <taxon>Aspergillaceae</taxon>
        <taxon>Aspergillus</taxon>
        <taxon>Aspergillus subgen. Circumdati</taxon>
    </lineage>
</organism>
<accession>A0A5N5WTE2</accession>
<reference evidence="4 5" key="1">
    <citation type="submission" date="2019-04" db="EMBL/GenBank/DDBJ databases">
        <title>Friends and foes A comparative genomics study of 23 Aspergillus species from section Flavi.</title>
        <authorList>
            <consortium name="DOE Joint Genome Institute"/>
            <person name="Kjaerbolling I."/>
            <person name="Vesth T."/>
            <person name="Frisvad J.C."/>
            <person name="Nybo J.L."/>
            <person name="Theobald S."/>
            <person name="Kildgaard S."/>
            <person name="Isbrandt T."/>
            <person name="Kuo A."/>
            <person name="Sato A."/>
            <person name="Lyhne E.K."/>
            <person name="Kogle M.E."/>
            <person name="Wiebenga A."/>
            <person name="Kun R.S."/>
            <person name="Lubbers R.J."/>
            <person name="Makela M.R."/>
            <person name="Barry K."/>
            <person name="Chovatia M."/>
            <person name="Clum A."/>
            <person name="Daum C."/>
            <person name="Haridas S."/>
            <person name="He G."/>
            <person name="LaButti K."/>
            <person name="Lipzen A."/>
            <person name="Mondo S."/>
            <person name="Riley R."/>
            <person name="Salamov A."/>
            <person name="Simmons B.A."/>
            <person name="Magnuson J.K."/>
            <person name="Henrissat B."/>
            <person name="Mortensen U.H."/>
            <person name="Larsen T.O."/>
            <person name="Devries R.P."/>
            <person name="Grigoriev I.V."/>
            <person name="Machida M."/>
            <person name="Baker S.E."/>
            <person name="Andersen M.R."/>
        </authorList>
    </citation>
    <scope>NUCLEOTIDE SEQUENCE [LARGE SCALE GENOMIC DNA]</scope>
    <source>
        <strain evidence="4 5">CBS 151.66</strain>
    </source>
</reference>
<feature type="compositionally biased region" description="Basic and acidic residues" evidence="2">
    <location>
        <begin position="139"/>
        <end position="151"/>
    </location>
</feature>
<keyword evidence="3" id="KW-0472">Membrane</keyword>
<dbReference type="Proteomes" id="UP000326565">
    <property type="component" value="Unassembled WGS sequence"/>
</dbReference>
<dbReference type="OrthoDB" id="5430812at2759"/>
<dbReference type="SUPFAM" id="SSF143865">
    <property type="entry name" value="CorA soluble domain-like"/>
    <property type="match status" value="1"/>
</dbReference>
<dbReference type="Gene3D" id="1.20.58.340">
    <property type="entry name" value="Magnesium transport protein CorA, transmembrane region"/>
    <property type="match status" value="1"/>
</dbReference>
<dbReference type="PANTHER" id="PTHR46494">
    <property type="entry name" value="CORA FAMILY METAL ION TRANSPORTER (EUROFUNG)"/>
    <property type="match status" value="1"/>
</dbReference>
<dbReference type="GO" id="GO:0015095">
    <property type="term" value="F:magnesium ion transmembrane transporter activity"/>
    <property type="evidence" value="ECO:0007669"/>
    <property type="project" value="TreeGrafter"/>
</dbReference>
<dbReference type="InterPro" id="IPR045861">
    <property type="entry name" value="CorA_cytoplasmic_dom"/>
</dbReference>
<keyword evidence="3" id="KW-1133">Transmembrane helix</keyword>
<evidence type="ECO:0000256" key="1">
    <source>
        <dbReference type="ARBA" id="ARBA00004651"/>
    </source>
</evidence>
<dbReference type="GO" id="GO:0005886">
    <property type="term" value="C:plasma membrane"/>
    <property type="evidence" value="ECO:0007669"/>
    <property type="project" value="UniProtKB-SubCell"/>
</dbReference>
<evidence type="ECO:0000313" key="5">
    <source>
        <dbReference type="Proteomes" id="UP000326565"/>
    </source>
</evidence>
<feature type="transmembrane region" description="Helical" evidence="3">
    <location>
        <begin position="533"/>
        <end position="554"/>
    </location>
</feature>
<dbReference type="GO" id="GO:0050897">
    <property type="term" value="F:cobalt ion binding"/>
    <property type="evidence" value="ECO:0007669"/>
    <property type="project" value="TreeGrafter"/>
</dbReference>